<dbReference type="AlphaFoldDB" id="A0A0R0K8M6"/>
<reference evidence="2 3" key="1">
    <citation type="journal article" date="2010" name="Nature">
        <title>Genome sequence of the palaeopolyploid soybean.</title>
        <authorList>
            <person name="Schmutz J."/>
            <person name="Cannon S.B."/>
            <person name="Schlueter J."/>
            <person name="Ma J."/>
            <person name="Mitros T."/>
            <person name="Nelson W."/>
            <person name="Hyten D.L."/>
            <person name="Song Q."/>
            <person name="Thelen J.J."/>
            <person name="Cheng J."/>
            <person name="Xu D."/>
            <person name="Hellsten U."/>
            <person name="May G.D."/>
            <person name="Yu Y."/>
            <person name="Sakurai T."/>
            <person name="Umezawa T."/>
            <person name="Bhattacharyya M.K."/>
            <person name="Sandhu D."/>
            <person name="Valliyodan B."/>
            <person name="Lindquist E."/>
            <person name="Peto M."/>
            <person name="Grant D."/>
            <person name="Shu S."/>
            <person name="Goodstein D."/>
            <person name="Barry K."/>
            <person name="Futrell-Griggs M."/>
            <person name="Abernathy B."/>
            <person name="Du J."/>
            <person name="Tian Z."/>
            <person name="Zhu L."/>
            <person name="Gill N."/>
            <person name="Joshi T."/>
            <person name="Libault M."/>
            <person name="Sethuraman A."/>
            <person name="Zhang X.-C."/>
            <person name="Shinozaki K."/>
            <person name="Nguyen H.T."/>
            <person name="Wing R.A."/>
            <person name="Cregan P."/>
            <person name="Specht J."/>
            <person name="Grimwood J."/>
            <person name="Rokhsar D."/>
            <person name="Stacey G."/>
            <person name="Shoemaker R.C."/>
            <person name="Jackson S.A."/>
        </authorList>
    </citation>
    <scope>NUCLEOTIDE SEQUENCE</scope>
    <source>
        <strain evidence="3">cv. Williams 82</strain>
        <tissue evidence="2">Callus</tissue>
    </source>
</reference>
<keyword evidence="1" id="KW-0732">Signal</keyword>
<name>A0A0R0K8M6_SOYBN</name>
<evidence type="ECO:0000256" key="1">
    <source>
        <dbReference type="SAM" id="SignalP"/>
    </source>
</evidence>
<protein>
    <recommendedName>
        <fullName evidence="5">DUF4283 domain-containing protein</fullName>
    </recommendedName>
</protein>
<dbReference type="EnsemblPlants" id="KRH63079">
    <property type="protein sequence ID" value="KRH63079"/>
    <property type="gene ID" value="GLYMA_04G153900"/>
</dbReference>
<keyword evidence="4" id="KW-1185">Reference proteome</keyword>
<proteinExistence type="predicted"/>
<organism evidence="2">
    <name type="scientific">Glycine max</name>
    <name type="common">Soybean</name>
    <name type="synonym">Glycine hispida</name>
    <dbReference type="NCBI Taxonomy" id="3847"/>
    <lineage>
        <taxon>Eukaryota</taxon>
        <taxon>Viridiplantae</taxon>
        <taxon>Streptophyta</taxon>
        <taxon>Embryophyta</taxon>
        <taxon>Tracheophyta</taxon>
        <taxon>Spermatophyta</taxon>
        <taxon>Magnoliopsida</taxon>
        <taxon>eudicotyledons</taxon>
        <taxon>Gunneridae</taxon>
        <taxon>Pentapetalae</taxon>
        <taxon>rosids</taxon>
        <taxon>fabids</taxon>
        <taxon>Fabales</taxon>
        <taxon>Fabaceae</taxon>
        <taxon>Papilionoideae</taxon>
        <taxon>50 kb inversion clade</taxon>
        <taxon>NPAAA clade</taxon>
        <taxon>indigoferoid/millettioid clade</taxon>
        <taxon>Phaseoleae</taxon>
        <taxon>Glycine</taxon>
        <taxon>Glycine subgen. Soja</taxon>
    </lineage>
</organism>
<evidence type="ECO:0008006" key="5">
    <source>
        <dbReference type="Google" id="ProtNLM"/>
    </source>
</evidence>
<evidence type="ECO:0000313" key="4">
    <source>
        <dbReference type="Proteomes" id="UP000008827"/>
    </source>
</evidence>
<dbReference type="InParanoid" id="A0A0R0K8M6"/>
<feature type="chain" id="PRO_5014522146" description="DUF4283 domain-containing protein" evidence="1">
    <location>
        <begin position="27"/>
        <end position="115"/>
    </location>
</feature>
<evidence type="ECO:0000313" key="2">
    <source>
        <dbReference type="EMBL" id="KRH63079.1"/>
    </source>
</evidence>
<sequence>MNKPMHIHHFSVSISCIHLLLKRSFAAYLQQAHKLIVGEICVALFRRLNSIAEINDDKETWKIDVRLINMWIIPRLPRFNIKQIFIDKEVRLLDLFNMVYPLVVVSFFLKHVYKI</sequence>
<reference evidence="2" key="3">
    <citation type="submission" date="2018-07" db="EMBL/GenBank/DDBJ databases">
        <title>WGS assembly of Glycine max.</title>
        <authorList>
            <person name="Schmutz J."/>
            <person name="Cannon S."/>
            <person name="Schlueter J."/>
            <person name="Ma J."/>
            <person name="Mitros T."/>
            <person name="Nelson W."/>
            <person name="Hyten D."/>
            <person name="Song Q."/>
            <person name="Thelen J."/>
            <person name="Cheng J."/>
            <person name="Xu D."/>
            <person name="Hellsten U."/>
            <person name="May G."/>
            <person name="Yu Y."/>
            <person name="Sakurai T."/>
            <person name="Umezawa T."/>
            <person name="Bhattacharyya M."/>
            <person name="Sandhu D."/>
            <person name="Valliyodan B."/>
            <person name="Lindquist E."/>
            <person name="Peto M."/>
            <person name="Grant D."/>
            <person name="Shu S."/>
            <person name="Goodstein D."/>
            <person name="Barry K."/>
            <person name="Futrell-Griggs M."/>
            <person name="Abernathy B."/>
            <person name="Du J."/>
            <person name="Tian Z."/>
            <person name="Zhu L."/>
            <person name="Gill N."/>
            <person name="Joshi T."/>
            <person name="Libault M."/>
            <person name="Sethuraman A."/>
            <person name="Zhang X."/>
            <person name="Shinozaki K."/>
            <person name="Nguyen H."/>
            <person name="Wing R."/>
            <person name="Cregan P."/>
            <person name="Specht J."/>
            <person name="Grimwood J."/>
            <person name="Rokhsar D."/>
            <person name="Stacey G."/>
            <person name="Shoemaker R."/>
            <person name="Jackson S."/>
        </authorList>
    </citation>
    <scope>NUCLEOTIDE SEQUENCE</scope>
    <source>
        <tissue evidence="2">Callus</tissue>
    </source>
</reference>
<dbReference type="PaxDb" id="3847-GLYMA04G23543.1"/>
<evidence type="ECO:0000313" key="3">
    <source>
        <dbReference type="EnsemblPlants" id="KRH63079"/>
    </source>
</evidence>
<reference evidence="3" key="2">
    <citation type="submission" date="2018-02" db="UniProtKB">
        <authorList>
            <consortium name="EnsemblPlants"/>
        </authorList>
    </citation>
    <scope>IDENTIFICATION</scope>
    <source>
        <strain evidence="3">Williams 82</strain>
    </source>
</reference>
<dbReference type="Gramene" id="KRH63079">
    <property type="protein sequence ID" value="KRH63079"/>
    <property type="gene ID" value="GLYMA_04G153900"/>
</dbReference>
<accession>A0A0R0K8M6</accession>
<dbReference type="EMBL" id="CM000837">
    <property type="protein sequence ID" value="KRH63079.1"/>
    <property type="molecule type" value="Genomic_DNA"/>
</dbReference>
<dbReference type="PROSITE" id="PS51257">
    <property type="entry name" value="PROKAR_LIPOPROTEIN"/>
    <property type="match status" value="1"/>
</dbReference>
<feature type="signal peptide" evidence="1">
    <location>
        <begin position="1"/>
        <end position="26"/>
    </location>
</feature>
<gene>
    <name evidence="2" type="ORF">GLYMA_04G153900</name>
</gene>
<dbReference type="Proteomes" id="UP000008827">
    <property type="component" value="Chromosome 4"/>
</dbReference>